<dbReference type="Proteomes" id="UP000019050">
    <property type="component" value="Unassembled WGS sequence"/>
</dbReference>
<organism evidence="1 2">
    <name type="scientific">Abiotrophia defectiva ATCC 49176</name>
    <dbReference type="NCBI Taxonomy" id="592010"/>
    <lineage>
        <taxon>Bacteria</taxon>
        <taxon>Bacillati</taxon>
        <taxon>Bacillota</taxon>
        <taxon>Bacilli</taxon>
        <taxon>Lactobacillales</taxon>
        <taxon>Aerococcaceae</taxon>
        <taxon>Abiotrophia</taxon>
    </lineage>
</organism>
<dbReference type="HOGENOM" id="CLU_2519974_0_0_9"/>
<reference evidence="1" key="1">
    <citation type="submission" date="2013-06" db="EMBL/GenBank/DDBJ databases">
        <authorList>
            <person name="Weinstock G."/>
            <person name="Sodergren E."/>
            <person name="Clifton S."/>
            <person name="Fulton L."/>
            <person name="Fulton B."/>
            <person name="Courtney L."/>
            <person name="Fronick C."/>
            <person name="Harrison M."/>
            <person name="Strong C."/>
            <person name="Farmer C."/>
            <person name="Delahaunty K."/>
            <person name="Markovic C."/>
            <person name="Hall O."/>
            <person name="Minx P."/>
            <person name="Tomlinson C."/>
            <person name="Mitreva M."/>
            <person name="Nelson J."/>
            <person name="Hou S."/>
            <person name="Wollam A."/>
            <person name="Pepin K.H."/>
            <person name="Johnson M."/>
            <person name="Bhonagiri V."/>
            <person name="Nash W.E."/>
            <person name="Warren W."/>
            <person name="Chinwalla A."/>
            <person name="Mardis E.R."/>
            <person name="Wilson R.K."/>
        </authorList>
    </citation>
    <scope>NUCLEOTIDE SEQUENCE [LARGE SCALE GENOMIC DNA]</scope>
    <source>
        <strain evidence="1">ATCC 49176</strain>
    </source>
</reference>
<dbReference type="GeneID" id="84817967"/>
<accession>W1Q5W5</accession>
<proteinExistence type="predicted"/>
<gene>
    <name evidence="1" type="ORF">GCWU000182_001465</name>
</gene>
<evidence type="ECO:0000313" key="1">
    <source>
        <dbReference type="EMBL" id="ESK65304.1"/>
    </source>
</evidence>
<dbReference type="STRING" id="592010.GCWU000182_001465"/>
<dbReference type="AlphaFoldDB" id="W1Q5W5"/>
<dbReference type="RefSeq" id="WP_023392107.1">
    <property type="nucleotide sequence ID" value="NZ_KI535340.1"/>
</dbReference>
<protein>
    <submittedName>
        <fullName evidence="1">Uncharacterized protein</fullName>
    </submittedName>
</protein>
<name>W1Q5W5_ABIDE</name>
<keyword evidence="2" id="KW-1185">Reference proteome</keyword>
<comment type="caution">
    <text evidence="1">The sequence shown here is derived from an EMBL/GenBank/DDBJ whole genome shotgun (WGS) entry which is preliminary data.</text>
</comment>
<dbReference type="EMBL" id="ACIN03000013">
    <property type="protein sequence ID" value="ESK65304.1"/>
    <property type="molecule type" value="Genomic_DNA"/>
</dbReference>
<sequence length="84" mass="9555">MSELILVVALLIALGSWIGLGVILYKEHLEERERVTEEWRRRNAKPTAEDWRAIGKDMEKAIEGVTNSIDAILGKGRENEKSNH</sequence>
<evidence type="ECO:0000313" key="2">
    <source>
        <dbReference type="Proteomes" id="UP000019050"/>
    </source>
</evidence>